<proteinExistence type="predicted"/>
<dbReference type="Proteomes" id="UP001138500">
    <property type="component" value="Unassembled WGS sequence"/>
</dbReference>
<name>A0A9W7VYI1_9PEZI</name>
<comment type="caution">
    <text evidence="2">The sequence shown here is derived from an EMBL/GenBank/DDBJ whole genome shotgun (WGS) entry which is preliminary data.</text>
</comment>
<evidence type="ECO:0000256" key="1">
    <source>
        <dbReference type="SAM" id="MobiDB-lite"/>
    </source>
</evidence>
<evidence type="ECO:0000313" key="2">
    <source>
        <dbReference type="EMBL" id="KAH9816982.1"/>
    </source>
</evidence>
<organism evidence="2 3">
    <name type="scientific">Teratosphaeria destructans</name>
    <dbReference type="NCBI Taxonomy" id="418781"/>
    <lineage>
        <taxon>Eukaryota</taxon>
        <taxon>Fungi</taxon>
        <taxon>Dikarya</taxon>
        <taxon>Ascomycota</taxon>
        <taxon>Pezizomycotina</taxon>
        <taxon>Dothideomycetes</taxon>
        <taxon>Dothideomycetidae</taxon>
        <taxon>Mycosphaerellales</taxon>
        <taxon>Teratosphaeriaceae</taxon>
        <taxon>Teratosphaeria</taxon>
    </lineage>
</organism>
<sequence length="72" mass="7491">MVEVSAQAEKRAGAVIERKKDEAAEMMAEHREGGAARSATTDTAPATVNGTLSQHGFHEKIGTAATIVLEGV</sequence>
<evidence type="ECO:0000313" key="3">
    <source>
        <dbReference type="Proteomes" id="UP001138500"/>
    </source>
</evidence>
<reference evidence="2 3" key="1">
    <citation type="journal article" date="2018" name="IMA Fungus">
        <title>IMA Genome-F 10: Nine draft genome sequences of Claviceps purpurea s.lat., including C. arundinis, C. humidiphila, and C. cf. spartinae, pseudomolecules for the pitch canker pathogen Fusarium circinatum, draft genome of Davidsoniella eucalypti, Grosmannia galeiformis, Quambalaria eucalypti, and Teratosphaeria destructans.</title>
        <authorList>
            <person name="Wingfield B.D."/>
            <person name="Liu M."/>
            <person name="Nguyen H.D."/>
            <person name="Lane F.A."/>
            <person name="Morgan S.W."/>
            <person name="De Vos L."/>
            <person name="Wilken P.M."/>
            <person name="Duong T.A."/>
            <person name="Aylward J."/>
            <person name="Coetzee M.P."/>
            <person name="Dadej K."/>
            <person name="De Beer Z.W."/>
            <person name="Findlay W."/>
            <person name="Havenga M."/>
            <person name="Kolarik M."/>
            <person name="Menzies J.G."/>
            <person name="Naidoo K."/>
            <person name="Pochopski O."/>
            <person name="Shoukouhi P."/>
            <person name="Santana Q.C."/>
            <person name="Seifert K.A."/>
            <person name="Soal N."/>
            <person name="Steenkamp E.T."/>
            <person name="Tatham C.T."/>
            <person name="van der Nest M.A."/>
            <person name="Wingfield M.J."/>
        </authorList>
    </citation>
    <scope>NUCLEOTIDE SEQUENCE [LARGE SCALE GENOMIC DNA]</scope>
    <source>
        <strain evidence="2">CMW44962</strain>
    </source>
</reference>
<dbReference type="AlphaFoldDB" id="A0A9W7VYI1"/>
<accession>A0A9W7VYI1</accession>
<dbReference type="EMBL" id="RIBY02002400">
    <property type="protein sequence ID" value="KAH9816982.1"/>
    <property type="molecule type" value="Genomic_DNA"/>
</dbReference>
<protein>
    <submittedName>
        <fullName evidence="2">Uncharacterized protein</fullName>
    </submittedName>
</protein>
<feature type="region of interest" description="Disordered" evidence="1">
    <location>
        <begin position="25"/>
        <end position="53"/>
    </location>
</feature>
<keyword evidence="3" id="KW-1185">Reference proteome</keyword>
<feature type="compositionally biased region" description="Basic and acidic residues" evidence="1">
    <location>
        <begin position="25"/>
        <end position="34"/>
    </location>
</feature>
<feature type="compositionally biased region" description="Polar residues" evidence="1">
    <location>
        <begin position="38"/>
        <end position="53"/>
    </location>
</feature>
<gene>
    <name evidence="2" type="ORF">Tdes44962_MAKER05558</name>
</gene>
<reference evidence="2 3" key="2">
    <citation type="journal article" date="2021" name="Curr. Genet.">
        <title>Genetic response to nitrogen starvation in the aggressive Eucalyptus foliar pathogen Teratosphaeria destructans.</title>
        <authorList>
            <person name="Havenga M."/>
            <person name="Wingfield B.D."/>
            <person name="Wingfield M.J."/>
            <person name="Dreyer L.L."/>
            <person name="Roets F."/>
            <person name="Aylward J."/>
        </authorList>
    </citation>
    <scope>NUCLEOTIDE SEQUENCE [LARGE SCALE GENOMIC DNA]</scope>
    <source>
        <strain evidence="2">CMW44962</strain>
    </source>
</reference>